<reference evidence="1 2" key="1">
    <citation type="submission" date="2019-03" db="EMBL/GenBank/DDBJ databases">
        <title>Single cell metagenomics reveals metabolic interactions within the superorganism composed of flagellate Streblomastix strix and complex community of Bacteroidetes bacteria on its surface.</title>
        <authorList>
            <person name="Treitli S.C."/>
            <person name="Kolisko M."/>
            <person name="Husnik F."/>
            <person name="Keeling P."/>
            <person name="Hampl V."/>
        </authorList>
    </citation>
    <scope>NUCLEOTIDE SEQUENCE [LARGE SCALE GENOMIC DNA]</scope>
    <source>
        <strain evidence="1">ST1C</strain>
    </source>
</reference>
<accession>A0A5J4UW65</accession>
<evidence type="ECO:0000313" key="2">
    <source>
        <dbReference type="Proteomes" id="UP000324800"/>
    </source>
</evidence>
<dbReference type="InterPro" id="IPR011989">
    <property type="entry name" value="ARM-like"/>
</dbReference>
<organism evidence="1 2">
    <name type="scientific">Streblomastix strix</name>
    <dbReference type="NCBI Taxonomy" id="222440"/>
    <lineage>
        <taxon>Eukaryota</taxon>
        <taxon>Metamonada</taxon>
        <taxon>Preaxostyla</taxon>
        <taxon>Oxymonadida</taxon>
        <taxon>Streblomastigidae</taxon>
        <taxon>Streblomastix</taxon>
    </lineage>
</organism>
<dbReference type="Proteomes" id="UP000324800">
    <property type="component" value="Unassembled WGS sequence"/>
</dbReference>
<name>A0A5J4UW65_9EUKA</name>
<dbReference type="AlphaFoldDB" id="A0A5J4UW65"/>
<proteinExistence type="predicted"/>
<protein>
    <submittedName>
        <fullName evidence="1">Uncharacterized protein</fullName>
    </submittedName>
</protein>
<comment type="caution">
    <text evidence="1">The sequence shown here is derived from an EMBL/GenBank/DDBJ whole genome shotgun (WGS) entry which is preliminary data.</text>
</comment>
<evidence type="ECO:0000313" key="1">
    <source>
        <dbReference type="EMBL" id="KAA6374101.1"/>
    </source>
</evidence>
<dbReference type="InterPro" id="IPR016024">
    <property type="entry name" value="ARM-type_fold"/>
</dbReference>
<sequence length="524" mass="60279">MQNPLHKLIHIRHPYRATLAREEMIKIITEDMLTSEEVDMSTKILVYKFFDILYTDGFRIPSDLQSSTFASLSTQTKSGSWSDQKQSLECLAYLALNKGNHDAILGTIAMEVAARYIRYKAEDTYVDPDKFANSIRLIQNLFAFGTQQTQQLVRQQVTNDKLQNLTKDNDLDINQKAKRLLSVYEDPEEMKVLILIKRVVQRRNEEGFIDLIKVGLLNLINEKIENGVYQNDGEGKMIYLEEILRLLIIDNPEVSRVIVNETNFIDQLIMIFHELPPTSHKTWKIQPLNFLSEYLPNDLKIRMFEKGIVQTMLKLLNSRNRQAQLDSGRVITNIINSGLEGIKQGEKHLFYQQLSEDGTLKKLQSWMNDDSKREIQSQIAKILAQLYKSIALPQEIKKKVIEQLKDKKFPDLDGLAYLAENQDNHEEILADDYGQKLFENKAKTTGSLQLTSNLIQFGSEMTKKSIIMCSKDNVKQLTDDSYLQQLGQSQGWNKEKLKGIKDKANQILLMINVKEPGCAKCNIL</sequence>
<gene>
    <name evidence="1" type="ORF">EZS28_030373</name>
</gene>
<dbReference type="EMBL" id="SNRW01012228">
    <property type="protein sequence ID" value="KAA6374101.1"/>
    <property type="molecule type" value="Genomic_DNA"/>
</dbReference>
<dbReference type="SUPFAM" id="SSF48371">
    <property type="entry name" value="ARM repeat"/>
    <property type="match status" value="1"/>
</dbReference>
<dbReference type="Gene3D" id="1.25.10.10">
    <property type="entry name" value="Leucine-rich Repeat Variant"/>
    <property type="match status" value="1"/>
</dbReference>